<feature type="domain" description="Protein FecR C-terminal" evidence="3">
    <location>
        <begin position="258"/>
        <end position="326"/>
    </location>
</feature>
<dbReference type="InterPro" id="IPR032508">
    <property type="entry name" value="FecR_C"/>
</dbReference>
<name>A0A1T5CU45_9BACT</name>
<dbReference type="InterPro" id="IPR006860">
    <property type="entry name" value="FecR"/>
</dbReference>
<dbReference type="PANTHER" id="PTHR30273">
    <property type="entry name" value="PERIPLASMIC SIGNAL SENSOR AND SIGMA FACTOR ACTIVATOR FECR-RELATED"/>
    <property type="match status" value="1"/>
</dbReference>
<evidence type="ECO:0000313" key="5">
    <source>
        <dbReference type="Proteomes" id="UP000190852"/>
    </source>
</evidence>
<dbReference type="GO" id="GO:0016989">
    <property type="term" value="F:sigma factor antagonist activity"/>
    <property type="evidence" value="ECO:0007669"/>
    <property type="project" value="TreeGrafter"/>
</dbReference>
<reference evidence="5" key="1">
    <citation type="submission" date="2017-02" db="EMBL/GenBank/DDBJ databases">
        <authorList>
            <person name="Varghese N."/>
            <person name="Submissions S."/>
        </authorList>
    </citation>
    <scope>NUCLEOTIDE SEQUENCE [LARGE SCALE GENOMIC DNA]</scope>
    <source>
        <strain evidence="5">DSM 24967</strain>
    </source>
</reference>
<dbReference type="EMBL" id="FUYQ01000014">
    <property type="protein sequence ID" value="SKB62710.1"/>
    <property type="molecule type" value="Genomic_DNA"/>
</dbReference>
<keyword evidence="1" id="KW-1133">Transmembrane helix</keyword>
<evidence type="ECO:0000256" key="1">
    <source>
        <dbReference type="SAM" id="Phobius"/>
    </source>
</evidence>
<keyword evidence="1" id="KW-0472">Membrane</keyword>
<feature type="domain" description="FecR protein" evidence="2">
    <location>
        <begin position="126"/>
        <end position="212"/>
    </location>
</feature>
<gene>
    <name evidence="4" type="ORF">SAMN05660349_02067</name>
</gene>
<dbReference type="Pfam" id="PF16344">
    <property type="entry name" value="FecR_C"/>
    <property type="match status" value="1"/>
</dbReference>
<dbReference type="AlphaFoldDB" id="A0A1T5CU45"/>
<keyword evidence="1" id="KW-0812">Transmembrane</keyword>
<dbReference type="Gene3D" id="2.60.120.1440">
    <property type="match status" value="1"/>
</dbReference>
<sequence>MKKDIPWKLILAHLKNETDEQSESLFKQWMLDADNRLLFAELENVWNKVREESGVYNPDLSYYWAEMQQKMHRSAKKQYTFTFSFLRMAGMVALLFIMLAIGASYYLGAEFNRETPKALTYLSMSGKSKVILPDSSVVWLNNGTTLTYYSAYEKSREVKLTGEAFFSVSKDPDKPFIVHTADLCTKVYGTKFNMNAYPENKDVKIALLEGSVSVYKNDCKEEKYLIPGQVATYCKTSRELTFLKDDVNFESFWANSSITFEAKPLEYIVRYLEKWYHVDIVLDPALSLSQAYTFTIKQEPLEVILRIMASINPISYSFDKNNVVTIKNVEPLK</sequence>
<dbReference type="PANTHER" id="PTHR30273:SF2">
    <property type="entry name" value="PROTEIN FECR"/>
    <property type="match status" value="1"/>
</dbReference>
<proteinExistence type="predicted"/>
<dbReference type="PIRSF" id="PIRSF018266">
    <property type="entry name" value="FecR"/>
    <property type="match status" value="1"/>
</dbReference>
<keyword evidence="5" id="KW-1185">Reference proteome</keyword>
<dbReference type="InterPro" id="IPR012373">
    <property type="entry name" value="Ferrdict_sens_TM"/>
</dbReference>
<evidence type="ECO:0000259" key="2">
    <source>
        <dbReference type="Pfam" id="PF04773"/>
    </source>
</evidence>
<protein>
    <submittedName>
        <fullName evidence="4">FecR family protein</fullName>
    </submittedName>
</protein>
<dbReference type="Proteomes" id="UP000190852">
    <property type="component" value="Unassembled WGS sequence"/>
</dbReference>
<organism evidence="4 5">
    <name type="scientific">Parabacteroides chartae</name>
    <dbReference type="NCBI Taxonomy" id="1037355"/>
    <lineage>
        <taxon>Bacteria</taxon>
        <taxon>Pseudomonadati</taxon>
        <taxon>Bacteroidota</taxon>
        <taxon>Bacteroidia</taxon>
        <taxon>Bacteroidales</taxon>
        <taxon>Tannerellaceae</taxon>
        <taxon>Parabacteroides</taxon>
    </lineage>
</organism>
<dbReference type="Pfam" id="PF04773">
    <property type="entry name" value="FecR"/>
    <property type="match status" value="1"/>
</dbReference>
<accession>A0A1T5CU45</accession>
<evidence type="ECO:0000259" key="3">
    <source>
        <dbReference type="Pfam" id="PF16344"/>
    </source>
</evidence>
<feature type="transmembrane region" description="Helical" evidence="1">
    <location>
        <begin position="79"/>
        <end position="107"/>
    </location>
</feature>
<evidence type="ECO:0000313" key="4">
    <source>
        <dbReference type="EMBL" id="SKB62710.1"/>
    </source>
</evidence>
<dbReference type="RefSeq" id="WP_079683571.1">
    <property type="nucleotide sequence ID" value="NZ_FUYQ01000014.1"/>
</dbReference>
<dbReference type="Gene3D" id="3.55.50.30">
    <property type="match status" value="1"/>
</dbReference>